<proteinExistence type="predicted"/>
<gene>
    <name evidence="1" type="ORF">IHQ72_15055</name>
</gene>
<sequence length="158" mass="17789">MANIKDTALDINAAPPSAEQLRMALLEEQMAEADKQEKLRARENQELTKFTESFLKDQVNENEIAMVRRLVMNAVKNGKYEALVYSFPSALCTDSGRAINSADPQWPETLQGKAKQLYERYQKNAKPQGYKLKAMVINFPGGMPGDIGFFLSWAPETK</sequence>
<protein>
    <submittedName>
        <fullName evidence="1">Histidine kinase</fullName>
    </submittedName>
</protein>
<evidence type="ECO:0000313" key="2">
    <source>
        <dbReference type="Proteomes" id="UP001058098"/>
    </source>
</evidence>
<keyword evidence="1" id="KW-0808">Transferase</keyword>
<dbReference type="GO" id="GO:0016301">
    <property type="term" value="F:kinase activity"/>
    <property type="evidence" value="ECO:0007669"/>
    <property type="project" value="UniProtKB-KW"/>
</dbReference>
<organism evidence="1 2">
    <name type="scientific">Mesorhizobium onobrychidis</name>
    <dbReference type="NCBI Taxonomy" id="2775404"/>
    <lineage>
        <taxon>Bacteria</taxon>
        <taxon>Pseudomonadati</taxon>
        <taxon>Pseudomonadota</taxon>
        <taxon>Alphaproteobacteria</taxon>
        <taxon>Hyphomicrobiales</taxon>
        <taxon>Phyllobacteriaceae</taxon>
        <taxon>Mesorhizobium</taxon>
    </lineage>
</organism>
<keyword evidence="2" id="KW-1185">Reference proteome</keyword>
<dbReference type="EMBL" id="CP062229">
    <property type="protein sequence ID" value="UVC18279.1"/>
    <property type="molecule type" value="Genomic_DNA"/>
</dbReference>
<accession>A0ABY5R609</accession>
<keyword evidence="1" id="KW-0418">Kinase</keyword>
<evidence type="ECO:0000313" key="1">
    <source>
        <dbReference type="EMBL" id="UVC18279.1"/>
    </source>
</evidence>
<reference evidence="1" key="1">
    <citation type="submission" date="2020-09" db="EMBL/GenBank/DDBJ databases">
        <title>Rhizobia associated with sainfoin plants.</title>
        <authorList>
            <person name="Asharfi S."/>
            <person name="Kuzmanovic N."/>
            <person name="Bunk B."/>
            <person name="Sproeer C."/>
            <person name="Becker M."/>
            <person name="Thuenen T."/>
        </authorList>
    </citation>
    <scope>NUCLEOTIDE SEQUENCE</scope>
    <source>
        <strain evidence="1">OM4</strain>
    </source>
</reference>
<dbReference type="Proteomes" id="UP001058098">
    <property type="component" value="Chromosome"/>
</dbReference>
<dbReference type="RefSeq" id="WP_258123155.1">
    <property type="nucleotide sequence ID" value="NZ_CP062229.1"/>
</dbReference>
<name>A0ABY5R609_9HYPH</name>